<gene>
    <name evidence="2" type="ORF">Sjap_026002</name>
</gene>
<feature type="region of interest" description="Disordered" evidence="1">
    <location>
        <begin position="34"/>
        <end position="54"/>
    </location>
</feature>
<feature type="region of interest" description="Disordered" evidence="1">
    <location>
        <begin position="1"/>
        <end position="21"/>
    </location>
</feature>
<keyword evidence="3" id="KW-1185">Reference proteome</keyword>
<evidence type="ECO:0000313" key="2">
    <source>
        <dbReference type="EMBL" id="KAK9085591.1"/>
    </source>
</evidence>
<proteinExistence type="predicted"/>
<dbReference type="Proteomes" id="UP001417504">
    <property type="component" value="Unassembled WGS sequence"/>
</dbReference>
<accession>A0AAP0HIH0</accession>
<organism evidence="2 3">
    <name type="scientific">Stephania japonica</name>
    <dbReference type="NCBI Taxonomy" id="461633"/>
    <lineage>
        <taxon>Eukaryota</taxon>
        <taxon>Viridiplantae</taxon>
        <taxon>Streptophyta</taxon>
        <taxon>Embryophyta</taxon>
        <taxon>Tracheophyta</taxon>
        <taxon>Spermatophyta</taxon>
        <taxon>Magnoliopsida</taxon>
        <taxon>Ranunculales</taxon>
        <taxon>Menispermaceae</taxon>
        <taxon>Menispermoideae</taxon>
        <taxon>Cissampelideae</taxon>
        <taxon>Stephania</taxon>
    </lineage>
</organism>
<reference evidence="2 3" key="1">
    <citation type="submission" date="2024-01" db="EMBL/GenBank/DDBJ databases">
        <title>Genome assemblies of Stephania.</title>
        <authorList>
            <person name="Yang L."/>
        </authorList>
    </citation>
    <scope>NUCLEOTIDE SEQUENCE [LARGE SCALE GENOMIC DNA]</scope>
    <source>
        <strain evidence="2">QJT</strain>
        <tissue evidence="2">Leaf</tissue>
    </source>
</reference>
<feature type="compositionally biased region" description="Polar residues" evidence="1">
    <location>
        <begin position="35"/>
        <end position="54"/>
    </location>
</feature>
<evidence type="ECO:0000256" key="1">
    <source>
        <dbReference type="SAM" id="MobiDB-lite"/>
    </source>
</evidence>
<protein>
    <submittedName>
        <fullName evidence="2">Uncharacterized protein</fullName>
    </submittedName>
</protein>
<name>A0AAP0HIH0_9MAGN</name>
<feature type="compositionally biased region" description="Polar residues" evidence="1">
    <location>
        <begin position="10"/>
        <end position="21"/>
    </location>
</feature>
<sequence length="54" mass="5933">MRELLGGQPSGNFHCTSSSSNGFNLQRRLVRYLARSSQSSIEPSRTSLNTQMGS</sequence>
<comment type="caution">
    <text evidence="2">The sequence shown here is derived from an EMBL/GenBank/DDBJ whole genome shotgun (WGS) entry which is preliminary data.</text>
</comment>
<dbReference type="EMBL" id="JBBNAE010000011">
    <property type="protein sequence ID" value="KAK9085591.1"/>
    <property type="molecule type" value="Genomic_DNA"/>
</dbReference>
<evidence type="ECO:0000313" key="3">
    <source>
        <dbReference type="Proteomes" id="UP001417504"/>
    </source>
</evidence>
<dbReference type="AlphaFoldDB" id="A0AAP0HIH0"/>